<evidence type="ECO:0000256" key="1">
    <source>
        <dbReference type="SAM" id="SignalP"/>
    </source>
</evidence>
<evidence type="ECO:0000313" key="2">
    <source>
        <dbReference type="EMBL" id="CRF34051.1"/>
    </source>
</evidence>
<feature type="signal peptide" evidence="1">
    <location>
        <begin position="1"/>
        <end position="18"/>
    </location>
</feature>
<proteinExistence type="predicted"/>
<evidence type="ECO:0000313" key="3">
    <source>
        <dbReference type="Proteomes" id="UP000043763"/>
    </source>
</evidence>
<keyword evidence="1" id="KW-0732">Signal</keyword>
<dbReference type="Proteomes" id="UP000043763">
    <property type="component" value="Unassembled WGS sequence"/>
</dbReference>
<keyword evidence="3" id="KW-1185">Reference proteome</keyword>
<protein>
    <submittedName>
        <fullName evidence="2">Hypothetical secreted protein</fullName>
    </submittedName>
</protein>
<dbReference type="EMBL" id="CVLB01000001">
    <property type="protein sequence ID" value="CRF34051.1"/>
    <property type="molecule type" value="Genomic_DNA"/>
</dbReference>
<dbReference type="RefSeq" id="WP_048595012.1">
    <property type="nucleotide sequence ID" value="NZ_CVLB01000001.1"/>
</dbReference>
<dbReference type="AlphaFoldDB" id="A0A0G4K8V7"/>
<organism evidence="2 3">
    <name type="scientific">Brachyspira suanatina</name>
    <dbReference type="NCBI Taxonomy" id="381802"/>
    <lineage>
        <taxon>Bacteria</taxon>
        <taxon>Pseudomonadati</taxon>
        <taxon>Spirochaetota</taxon>
        <taxon>Spirochaetia</taxon>
        <taxon>Brachyspirales</taxon>
        <taxon>Brachyspiraceae</taxon>
        <taxon>Brachyspira</taxon>
    </lineage>
</organism>
<gene>
    <name evidence="2" type="ORF">BRSU_1843</name>
</gene>
<sequence length="164" mass="19419">MKKILLTLLLAFSFLAFSQGYNINKEAKLNNKITINNNGLDILIQDLSLTNSNLLTISTFYNQTFLFFILEESNTKIQIGIKDEAIKQDFIKLNNTKLYFSHNMNNHNFYTNIIYNNKEIQHIFNRKNEILINKDKRIIELNILKDLKNINFIMNNNTYNKYLK</sequence>
<name>A0A0G4K8V7_9SPIR</name>
<accession>A0A0G4K8V7</accession>
<reference evidence="3" key="1">
    <citation type="submission" date="2015-04" db="EMBL/GenBank/DDBJ databases">
        <authorList>
            <person name="Mushtaq Mamoona"/>
        </authorList>
    </citation>
    <scope>NUCLEOTIDE SEQUENCE [LARGE SCALE GENOMIC DNA]</scope>
    <source>
        <strain evidence="3">AN4859/03</strain>
    </source>
</reference>
<feature type="chain" id="PRO_5005194471" evidence="1">
    <location>
        <begin position="19"/>
        <end position="164"/>
    </location>
</feature>